<gene>
    <name evidence="1" type="ORF">NPIL_98041</name>
</gene>
<keyword evidence="2" id="KW-1185">Reference proteome</keyword>
<sequence>MFRHRTFRWTLSTLYQNLQPPAEKIPSTFLSSPLPSHLVWLVDMQALGRFTSKRKKCQLIAKINSISEKANRQIVFLSIPACVDDGSRLPRHRTFRWTLSTLYQNLQLPAEKIPSAFSELSSPLLSCVVGGHASPWPVYY</sequence>
<evidence type="ECO:0000313" key="1">
    <source>
        <dbReference type="EMBL" id="GFT68233.1"/>
    </source>
</evidence>
<name>A0A8X6PFE7_NEPPI</name>
<organism evidence="1 2">
    <name type="scientific">Nephila pilipes</name>
    <name type="common">Giant wood spider</name>
    <name type="synonym">Nephila maculata</name>
    <dbReference type="NCBI Taxonomy" id="299642"/>
    <lineage>
        <taxon>Eukaryota</taxon>
        <taxon>Metazoa</taxon>
        <taxon>Ecdysozoa</taxon>
        <taxon>Arthropoda</taxon>
        <taxon>Chelicerata</taxon>
        <taxon>Arachnida</taxon>
        <taxon>Araneae</taxon>
        <taxon>Araneomorphae</taxon>
        <taxon>Entelegynae</taxon>
        <taxon>Araneoidea</taxon>
        <taxon>Nephilidae</taxon>
        <taxon>Nephila</taxon>
    </lineage>
</organism>
<dbReference type="Proteomes" id="UP000887013">
    <property type="component" value="Unassembled WGS sequence"/>
</dbReference>
<proteinExistence type="predicted"/>
<accession>A0A8X6PFE7</accession>
<reference evidence="1" key="1">
    <citation type="submission" date="2020-08" db="EMBL/GenBank/DDBJ databases">
        <title>Multicomponent nature underlies the extraordinary mechanical properties of spider dragline silk.</title>
        <authorList>
            <person name="Kono N."/>
            <person name="Nakamura H."/>
            <person name="Mori M."/>
            <person name="Yoshida Y."/>
            <person name="Ohtoshi R."/>
            <person name="Malay A.D."/>
            <person name="Moran D.A.P."/>
            <person name="Tomita M."/>
            <person name="Numata K."/>
            <person name="Arakawa K."/>
        </authorList>
    </citation>
    <scope>NUCLEOTIDE SEQUENCE</scope>
</reference>
<protein>
    <submittedName>
        <fullName evidence="1">Uncharacterized protein</fullName>
    </submittedName>
</protein>
<dbReference type="EMBL" id="BMAW01069280">
    <property type="protein sequence ID" value="GFT68233.1"/>
    <property type="molecule type" value="Genomic_DNA"/>
</dbReference>
<dbReference type="AlphaFoldDB" id="A0A8X6PFE7"/>
<comment type="caution">
    <text evidence="1">The sequence shown here is derived from an EMBL/GenBank/DDBJ whole genome shotgun (WGS) entry which is preliminary data.</text>
</comment>
<evidence type="ECO:0000313" key="2">
    <source>
        <dbReference type="Proteomes" id="UP000887013"/>
    </source>
</evidence>